<evidence type="ECO:0000256" key="3">
    <source>
        <dbReference type="ARBA" id="ARBA00022448"/>
    </source>
</evidence>
<dbReference type="PANTHER" id="PTHR42985">
    <property type="entry name" value="SODIUM-COUPLED MONOCARBOXYLATE TRANSPORTER"/>
    <property type="match status" value="1"/>
</dbReference>
<comment type="caution">
    <text evidence="13">The sequence shown here is derived from an EMBL/GenBank/DDBJ whole genome shotgun (WGS) entry which is preliminary data.</text>
</comment>
<evidence type="ECO:0000256" key="7">
    <source>
        <dbReference type="ARBA" id="ARBA00023053"/>
    </source>
</evidence>
<dbReference type="PANTHER" id="PTHR42985:SF21">
    <property type="entry name" value="SODIUM-DEPENDENT MULTIVITAMIN TRANSPORTER-LIKE PROTEIN"/>
    <property type="match status" value="1"/>
</dbReference>
<feature type="transmembrane region" description="Helical" evidence="12">
    <location>
        <begin position="444"/>
        <end position="463"/>
    </location>
</feature>
<accession>A0A8K0JVB8</accession>
<dbReference type="EMBL" id="KZ308152">
    <property type="protein sequence ID" value="KAG8223061.1"/>
    <property type="molecule type" value="Genomic_DNA"/>
</dbReference>
<evidence type="ECO:0000256" key="4">
    <source>
        <dbReference type="ARBA" id="ARBA00022475"/>
    </source>
</evidence>
<reference evidence="13" key="1">
    <citation type="submission" date="2013-04" db="EMBL/GenBank/DDBJ databases">
        <authorList>
            <person name="Qu J."/>
            <person name="Murali S.C."/>
            <person name="Bandaranaike D."/>
            <person name="Bellair M."/>
            <person name="Blankenburg K."/>
            <person name="Chao H."/>
            <person name="Dinh H."/>
            <person name="Doddapaneni H."/>
            <person name="Downs B."/>
            <person name="Dugan-Rocha S."/>
            <person name="Elkadiri S."/>
            <person name="Gnanaolivu R.D."/>
            <person name="Hernandez B."/>
            <person name="Javaid M."/>
            <person name="Jayaseelan J.C."/>
            <person name="Lee S."/>
            <person name="Li M."/>
            <person name="Ming W."/>
            <person name="Munidasa M."/>
            <person name="Muniz J."/>
            <person name="Nguyen L."/>
            <person name="Ongeri F."/>
            <person name="Osuji N."/>
            <person name="Pu L.-L."/>
            <person name="Puazo M."/>
            <person name="Qu C."/>
            <person name="Quiroz J."/>
            <person name="Raj R."/>
            <person name="Weissenberger G."/>
            <person name="Xin Y."/>
            <person name="Zou X."/>
            <person name="Han Y."/>
            <person name="Richards S."/>
            <person name="Worley K."/>
            <person name="Muzny D."/>
            <person name="Gibbs R."/>
        </authorList>
    </citation>
    <scope>NUCLEOTIDE SEQUENCE</scope>
    <source>
        <strain evidence="13">Sampled in the wild</strain>
    </source>
</reference>
<dbReference type="AlphaFoldDB" id="A0A8K0JVB8"/>
<name>A0A8K0JVB8_LADFU</name>
<evidence type="ECO:0000256" key="9">
    <source>
        <dbReference type="ARBA" id="ARBA00023136"/>
    </source>
</evidence>
<dbReference type="NCBIfam" id="TIGR00813">
    <property type="entry name" value="sss"/>
    <property type="match status" value="1"/>
</dbReference>
<dbReference type="InterPro" id="IPR038377">
    <property type="entry name" value="Na/Glc_symporter_sf"/>
</dbReference>
<feature type="transmembrane region" description="Helical" evidence="12">
    <location>
        <begin position="222"/>
        <end position="241"/>
    </location>
</feature>
<evidence type="ECO:0000256" key="2">
    <source>
        <dbReference type="ARBA" id="ARBA00006434"/>
    </source>
</evidence>
<keyword evidence="4" id="KW-1003">Cell membrane</keyword>
<organism evidence="13 14">
    <name type="scientific">Ladona fulva</name>
    <name type="common">Scarce chaser dragonfly</name>
    <name type="synonym">Libellula fulva</name>
    <dbReference type="NCBI Taxonomy" id="123851"/>
    <lineage>
        <taxon>Eukaryota</taxon>
        <taxon>Metazoa</taxon>
        <taxon>Ecdysozoa</taxon>
        <taxon>Arthropoda</taxon>
        <taxon>Hexapoda</taxon>
        <taxon>Insecta</taxon>
        <taxon>Pterygota</taxon>
        <taxon>Palaeoptera</taxon>
        <taxon>Odonata</taxon>
        <taxon>Epiprocta</taxon>
        <taxon>Anisoptera</taxon>
        <taxon>Libelluloidea</taxon>
        <taxon>Libellulidae</taxon>
        <taxon>Ladona</taxon>
    </lineage>
</organism>
<feature type="transmembrane region" description="Helical" evidence="12">
    <location>
        <begin position="82"/>
        <end position="101"/>
    </location>
</feature>
<feature type="transmembrane region" description="Helical" evidence="12">
    <location>
        <begin position="561"/>
        <end position="585"/>
    </location>
</feature>
<feature type="transmembrane region" description="Helical" evidence="12">
    <location>
        <begin position="42"/>
        <end position="61"/>
    </location>
</feature>
<dbReference type="Pfam" id="PF00474">
    <property type="entry name" value="SSF"/>
    <property type="match status" value="1"/>
</dbReference>
<evidence type="ECO:0000256" key="10">
    <source>
        <dbReference type="ARBA" id="ARBA00023201"/>
    </source>
</evidence>
<dbReference type="Gene3D" id="1.20.1730.10">
    <property type="entry name" value="Sodium/glucose cotransporter"/>
    <property type="match status" value="1"/>
</dbReference>
<feature type="transmembrane region" description="Helical" evidence="12">
    <location>
        <begin position="368"/>
        <end position="393"/>
    </location>
</feature>
<keyword evidence="5 12" id="KW-0812">Transmembrane</keyword>
<evidence type="ECO:0000256" key="11">
    <source>
        <dbReference type="RuleBase" id="RU362091"/>
    </source>
</evidence>
<feature type="transmembrane region" description="Helical" evidence="12">
    <location>
        <begin position="307"/>
        <end position="331"/>
    </location>
</feature>
<dbReference type="PROSITE" id="PS50283">
    <property type="entry name" value="NA_SOLUT_SYMP_3"/>
    <property type="match status" value="1"/>
</dbReference>
<reference evidence="13" key="2">
    <citation type="submission" date="2017-10" db="EMBL/GenBank/DDBJ databases">
        <title>Ladona fulva Genome sequencing and assembly.</title>
        <authorList>
            <person name="Murali S."/>
            <person name="Richards S."/>
            <person name="Bandaranaike D."/>
            <person name="Bellair M."/>
            <person name="Blankenburg K."/>
            <person name="Chao H."/>
            <person name="Dinh H."/>
            <person name="Doddapaneni H."/>
            <person name="Dugan-Rocha S."/>
            <person name="Elkadiri S."/>
            <person name="Gnanaolivu R."/>
            <person name="Hernandez B."/>
            <person name="Skinner E."/>
            <person name="Javaid M."/>
            <person name="Lee S."/>
            <person name="Li M."/>
            <person name="Ming W."/>
            <person name="Munidasa M."/>
            <person name="Muniz J."/>
            <person name="Nguyen L."/>
            <person name="Hughes D."/>
            <person name="Osuji N."/>
            <person name="Pu L.-L."/>
            <person name="Puazo M."/>
            <person name="Qu C."/>
            <person name="Quiroz J."/>
            <person name="Raj R."/>
            <person name="Weissenberger G."/>
            <person name="Xin Y."/>
            <person name="Zou X."/>
            <person name="Han Y."/>
            <person name="Worley K."/>
            <person name="Muzny D."/>
            <person name="Gibbs R."/>
        </authorList>
    </citation>
    <scope>NUCLEOTIDE SEQUENCE</scope>
    <source>
        <strain evidence="13">Sampled in the wild</strain>
    </source>
</reference>
<dbReference type="GO" id="GO:0005886">
    <property type="term" value="C:plasma membrane"/>
    <property type="evidence" value="ECO:0007669"/>
    <property type="project" value="UniProtKB-SubCell"/>
</dbReference>
<gene>
    <name evidence="13" type="ORF">J437_LFUL002009</name>
</gene>
<evidence type="ECO:0000256" key="8">
    <source>
        <dbReference type="ARBA" id="ARBA00023065"/>
    </source>
</evidence>
<dbReference type="CDD" id="cd11492">
    <property type="entry name" value="SLC5sbd_NIS-SMVT"/>
    <property type="match status" value="1"/>
</dbReference>
<evidence type="ECO:0000256" key="6">
    <source>
        <dbReference type="ARBA" id="ARBA00022989"/>
    </source>
</evidence>
<evidence type="ECO:0000313" key="13">
    <source>
        <dbReference type="EMBL" id="KAG8223061.1"/>
    </source>
</evidence>
<dbReference type="GO" id="GO:0015293">
    <property type="term" value="F:symporter activity"/>
    <property type="evidence" value="ECO:0007669"/>
    <property type="project" value="TreeGrafter"/>
</dbReference>
<dbReference type="Proteomes" id="UP000792457">
    <property type="component" value="Unassembled WGS sequence"/>
</dbReference>
<feature type="transmembrane region" description="Helical" evidence="12">
    <location>
        <begin position="113"/>
        <end position="136"/>
    </location>
</feature>
<feature type="transmembrane region" description="Helical" evidence="12">
    <location>
        <begin position="413"/>
        <end position="432"/>
    </location>
</feature>
<evidence type="ECO:0000256" key="1">
    <source>
        <dbReference type="ARBA" id="ARBA00004651"/>
    </source>
</evidence>
<dbReference type="InterPro" id="IPR001734">
    <property type="entry name" value="Na/solute_symporter"/>
</dbReference>
<dbReference type="InterPro" id="IPR051163">
    <property type="entry name" value="Sodium:Solute_Symporter_SSF"/>
</dbReference>
<keyword evidence="3" id="KW-0813">Transport</keyword>
<keyword evidence="7" id="KW-0915">Sodium</keyword>
<sequence>MTESTVSGMESVEDEIFTTEEVTEQFTMKTPLQPKLFNWLDYSVFSVMLILSALIGIYFAFFAKHKQNSTSQYLMGGRSMGILPISMSLIASYISGIALLGLPAEIYTYGTQYSVIILSEVFVTYTMATAFIPVFYELKITSSYEYLKHRFNSKVRLLGSAIFIVKMMLYIPIVIYVPALAFSQVTGINLHLVTPAVCIVCIFYTTLGGLKAVVWTDTLQTFVMFIGIIAVLTIGTIRAGGVAEVWRRNYDTGRIEFFNMDFDPRVRHTFWSVTFGNYISWLASCAVNQAMIQRCLAMSSIERAKIVTFILAIGIMSIVILSCYTGLVIYANFHDCDPILRGAITKNDQLLPYLVMEMSSTIPGLPGVFISGVFSAALSTMSTGLNSMTGVLYEDFIRPRKSWHHTERKASHILKFSVVIIGFICVCMVLAVEKLGMLIQASKSMAAITAGPLLGIFSLGLFAPYANATGAMVGGIVSVLLIGWMSLGTQTAMAEGKIKFPVKYTSMAACPIPGFNTSEFLDYADQSTEMSFLQDFQTTTEYFQSEAQEQSEPFFLYSISYLWYTGIGVLIVLVVGNIVSWATGFNKCEDLDSRLISPMVRRFYPNLKIVKDDKGFGDMEKEASISLLDDLPIQI</sequence>
<dbReference type="OrthoDB" id="6132759at2759"/>
<evidence type="ECO:0000313" key="14">
    <source>
        <dbReference type="Proteomes" id="UP000792457"/>
    </source>
</evidence>
<evidence type="ECO:0000256" key="12">
    <source>
        <dbReference type="SAM" id="Phobius"/>
    </source>
</evidence>
<dbReference type="GO" id="GO:0006814">
    <property type="term" value="P:sodium ion transport"/>
    <property type="evidence" value="ECO:0007669"/>
    <property type="project" value="UniProtKB-KW"/>
</dbReference>
<protein>
    <recommendedName>
        <fullName evidence="15">Sodium-coupled monocarboxylate transporter 1</fullName>
    </recommendedName>
</protein>
<keyword evidence="6 12" id="KW-1133">Transmembrane helix</keyword>
<evidence type="ECO:0000256" key="5">
    <source>
        <dbReference type="ARBA" id="ARBA00022692"/>
    </source>
</evidence>
<keyword evidence="14" id="KW-1185">Reference proteome</keyword>
<keyword evidence="9 12" id="KW-0472">Membrane</keyword>
<comment type="subcellular location">
    <subcellularLocation>
        <location evidence="1">Cell membrane</location>
        <topology evidence="1">Multi-pass membrane protein</topology>
    </subcellularLocation>
</comment>
<feature type="transmembrane region" description="Helical" evidence="12">
    <location>
        <begin position="470"/>
        <end position="487"/>
    </location>
</feature>
<proteinExistence type="inferred from homology"/>
<comment type="similarity">
    <text evidence="2 11">Belongs to the sodium:solute symporter (SSF) (TC 2.A.21) family.</text>
</comment>
<evidence type="ECO:0008006" key="15">
    <source>
        <dbReference type="Google" id="ProtNLM"/>
    </source>
</evidence>
<feature type="transmembrane region" description="Helical" evidence="12">
    <location>
        <begin position="157"/>
        <end position="182"/>
    </location>
</feature>
<feature type="transmembrane region" description="Helical" evidence="12">
    <location>
        <begin position="188"/>
        <end position="210"/>
    </location>
</feature>
<keyword evidence="10" id="KW-0739">Sodium transport</keyword>
<keyword evidence="8" id="KW-0406">Ion transport</keyword>
<feature type="transmembrane region" description="Helical" evidence="12">
    <location>
        <begin position="269"/>
        <end position="287"/>
    </location>
</feature>